<organism evidence="1 2">
    <name type="scientific">Zophobas morio</name>
    <dbReference type="NCBI Taxonomy" id="2755281"/>
    <lineage>
        <taxon>Eukaryota</taxon>
        <taxon>Metazoa</taxon>
        <taxon>Ecdysozoa</taxon>
        <taxon>Arthropoda</taxon>
        <taxon>Hexapoda</taxon>
        <taxon>Insecta</taxon>
        <taxon>Pterygota</taxon>
        <taxon>Neoptera</taxon>
        <taxon>Endopterygota</taxon>
        <taxon>Coleoptera</taxon>
        <taxon>Polyphaga</taxon>
        <taxon>Cucujiformia</taxon>
        <taxon>Tenebrionidae</taxon>
        <taxon>Zophobas</taxon>
    </lineage>
</organism>
<gene>
    <name evidence="1" type="ORF">Zmor_002702</name>
</gene>
<evidence type="ECO:0000313" key="1">
    <source>
        <dbReference type="EMBL" id="KAJ3639339.1"/>
    </source>
</evidence>
<evidence type="ECO:0000313" key="2">
    <source>
        <dbReference type="Proteomes" id="UP001168821"/>
    </source>
</evidence>
<dbReference type="Proteomes" id="UP001168821">
    <property type="component" value="Unassembled WGS sequence"/>
</dbReference>
<proteinExistence type="predicted"/>
<reference evidence="1" key="1">
    <citation type="journal article" date="2023" name="G3 (Bethesda)">
        <title>Whole genome assemblies of Zophobas morio and Tenebrio molitor.</title>
        <authorList>
            <person name="Kaur S."/>
            <person name="Stinson S.A."/>
            <person name="diCenzo G.C."/>
        </authorList>
    </citation>
    <scope>NUCLEOTIDE SEQUENCE</scope>
    <source>
        <strain evidence="1">QUZm001</strain>
    </source>
</reference>
<keyword evidence="2" id="KW-1185">Reference proteome</keyword>
<comment type="caution">
    <text evidence="1">The sequence shown here is derived from an EMBL/GenBank/DDBJ whole genome shotgun (WGS) entry which is preliminary data.</text>
</comment>
<dbReference type="EMBL" id="JALNTZ010000010">
    <property type="protein sequence ID" value="KAJ3639339.1"/>
    <property type="molecule type" value="Genomic_DNA"/>
</dbReference>
<accession>A0AA38M1D9</accession>
<name>A0AA38M1D9_9CUCU</name>
<sequence>MLSTTVRSGRSAAWPATRRLEAARSSHAVVGVVGRGRGIDLHWPCNRERRATPTANCGPAAALSCAPLACLRTARWRARLRPRPSRWGPHLAPRGRRLWTFRPPSPAPSLPAVYCAAAADPPHCHIQGITCSRSATEQNPLTARRSGIDSARAESQGCTTTTFKQNTESGLLPTASVAMSISNVYTSAGLCQSVAKPNISFSLLDENMRAFTQAMRHTPYCLREFAHLHSLDLFAITSTVPI</sequence>
<protein>
    <submittedName>
        <fullName evidence="1">Uncharacterized protein</fullName>
    </submittedName>
</protein>
<dbReference type="AlphaFoldDB" id="A0AA38M1D9"/>